<feature type="transmembrane region" description="Helical" evidence="1">
    <location>
        <begin position="68"/>
        <end position="90"/>
    </location>
</feature>
<keyword evidence="1" id="KW-0812">Transmembrane</keyword>
<accession>A0ABY8VI53</accession>
<keyword evidence="4" id="KW-1185">Reference proteome</keyword>
<proteinExistence type="predicted"/>
<dbReference type="Proteomes" id="UP001238805">
    <property type="component" value="Chromosome"/>
</dbReference>
<keyword evidence="1" id="KW-0472">Membrane</keyword>
<evidence type="ECO:0000313" key="4">
    <source>
        <dbReference type="Proteomes" id="UP001238805"/>
    </source>
</evidence>
<name>A0ABY8VI53_9CORY</name>
<evidence type="ECO:0000259" key="2">
    <source>
        <dbReference type="Pfam" id="PF02517"/>
    </source>
</evidence>
<protein>
    <submittedName>
        <fullName evidence="3">CPBP family intramembrane metalloprotease</fullName>
        <ecNumber evidence="3">3.4.-.-</ecNumber>
    </submittedName>
</protein>
<dbReference type="GO" id="GO:0008237">
    <property type="term" value="F:metallopeptidase activity"/>
    <property type="evidence" value="ECO:0007669"/>
    <property type="project" value="UniProtKB-KW"/>
</dbReference>
<dbReference type="RefSeq" id="WP_284873788.1">
    <property type="nucleotide sequence ID" value="NZ_CP126970.1"/>
</dbReference>
<feature type="transmembrane region" description="Helical" evidence="1">
    <location>
        <begin position="23"/>
        <end position="47"/>
    </location>
</feature>
<keyword evidence="3" id="KW-0378">Hydrolase</keyword>
<reference evidence="3 4" key="1">
    <citation type="submission" date="2023-05" db="EMBL/GenBank/DDBJ databases">
        <title>Corynebacterium suedekumii sp. nov. and Corynebacterium breve sp. nov. isolated from raw cow's milk.</title>
        <authorList>
            <person name="Baer M.K."/>
            <person name="Mehl L."/>
            <person name="Hellmuth R."/>
            <person name="Marke G."/>
            <person name="Lipski A."/>
        </authorList>
    </citation>
    <scope>NUCLEOTIDE SEQUENCE [LARGE SCALE GENOMIC DNA]</scope>
    <source>
        <strain evidence="3 4">LM112</strain>
    </source>
</reference>
<keyword evidence="3" id="KW-0645">Protease</keyword>
<dbReference type="EMBL" id="CP126970">
    <property type="protein sequence ID" value="WIM69193.1"/>
    <property type="molecule type" value="Genomic_DNA"/>
</dbReference>
<sequence>MANFARIPLHSWAENRFAGDDTALVNASSVIFLLTPALIIAGVAVWMRVVERASIRVTGLLNPRGAGVGLLGGLAIVSVAMAAAWLVLAFVAPPLSDAPAETVAVGGTDLTQVGIGWVLLYLVVRALLLQGLPEELIFRGWFFHVTRTRPWLTLAWTTVAFTAIHLTSSGGQQSTLDFLIYLMIPLGMSILGGALMLWTGNVWWAAGAHGGVHIGLAVGSVVYPIALGPVAWTVIGLAQILLGVIILAWWNARRRR</sequence>
<evidence type="ECO:0000313" key="3">
    <source>
        <dbReference type="EMBL" id="WIM69193.1"/>
    </source>
</evidence>
<keyword evidence="1" id="KW-1133">Transmembrane helix</keyword>
<evidence type="ECO:0000256" key="1">
    <source>
        <dbReference type="SAM" id="Phobius"/>
    </source>
</evidence>
<feature type="transmembrane region" description="Helical" evidence="1">
    <location>
        <begin position="178"/>
        <end position="198"/>
    </location>
</feature>
<dbReference type="InterPro" id="IPR003675">
    <property type="entry name" value="Rce1/LyrA-like_dom"/>
</dbReference>
<dbReference type="EC" id="3.4.-.-" evidence="3"/>
<feature type="domain" description="CAAX prenyl protease 2/Lysostaphin resistance protein A-like" evidence="2">
    <location>
        <begin position="118"/>
        <end position="212"/>
    </location>
</feature>
<feature type="transmembrane region" description="Helical" evidence="1">
    <location>
        <begin position="150"/>
        <end position="166"/>
    </location>
</feature>
<dbReference type="Pfam" id="PF02517">
    <property type="entry name" value="Rce1-like"/>
    <property type="match status" value="1"/>
</dbReference>
<feature type="transmembrane region" description="Helical" evidence="1">
    <location>
        <begin position="110"/>
        <end position="129"/>
    </location>
</feature>
<gene>
    <name evidence="3" type="ORF">QP029_07810</name>
</gene>
<feature type="transmembrane region" description="Helical" evidence="1">
    <location>
        <begin position="231"/>
        <end position="250"/>
    </location>
</feature>
<keyword evidence="3" id="KW-0482">Metalloprotease</keyword>
<organism evidence="3 4">
    <name type="scientific">Corynebacterium suedekumii</name>
    <dbReference type="NCBI Taxonomy" id="3049801"/>
    <lineage>
        <taxon>Bacteria</taxon>
        <taxon>Bacillati</taxon>
        <taxon>Actinomycetota</taxon>
        <taxon>Actinomycetes</taxon>
        <taxon>Mycobacteriales</taxon>
        <taxon>Corynebacteriaceae</taxon>
        <taxon>Corynebacterium</taxon>
    </lineage>
</organism>
<feature type="transmembrane region" description="Helical" evidence="1">
    <location>
        <begin position="205"/>
        <end position="225"/>
    </location>
</feature>